<dbReference type="InterPro" id="IPR050601">
    <property type="entry name" value="CPA3_antiporter_subunitC"/>
</dbReference>
<evidence type="ECO:0000256" key="2">
    <source>
        <dbReference type="ARBA" id="ARBA00010388"/>
    </source>
</evidence>
<dbReference type="PANTHER" id="PTHR34583:SF2">
    <property type="entry name" value="ANTIPORTER SUBUNIT MNHC2-RELATED"/>
    <property type="match status" value="1"/>
</dbReference>
<organism evidence="8 9">
    <name type="scientific">Alkalimonas cellulosilytica</name>
    <dbReference type="NCBI Taxonomy" id="3058395"/>
    <lineage>
        <taxon>Bacteria</taxon>
        <taxon>Pseudomonadati</taxon>
        <taxon>Pseudomonadota</taxon>
        <taxon>Gammaproteobacteria</taxon>
        <taxon>Alkalimonas</taxon>
    </lineage>
</organism>
<dbReference type="Pfam" id="PF00420">
    <property type="entry name" value="Oxidored_q2"/>
    <property type="match status" value="1"/>
</dbReference>
<keyword evidence="9" id="KW-1185">Reference proteome</keyword>
<dbReference type="InterPro" id="IPR039428">
    <property type="entry name" value="NUOK/Mnh_C1-like"/>
</dbReference>
<feature type="transmembrane region" description="Helical" evidence="7">
    <location>
        <begin position="59"/>
        <end position="83"/>
    </location>
</feature>
<evidence type="ECO:0000313" key="9">
    <source>
        <dbReference type="Proteomes" id="UP001336314"/>
    </source>
</evidence>
<evidence type="ECO:0000256" key="3">
    <source>
        <dbReference type="ARBA" id="ARBA00022475"/>
    </source>
</evidence>
<keyword evidence="8" id="KW-0560">Oxidoreductase</keyword>
<evidence type="ECO:0000256" key="1">
    <source>
        <dbReference type="ARBA" id="ARBA00004651"/>
    </source>
</evidence>
<comment type="similarity">
    <text evidence="2">Belongs to the CPA3 antiporters (TC 2.A.63) subunit C family.</text>
</comment>
<dbReference type="Proteomes" id="UP001336314">
    <property type="component" value="Unassembled WGS sequence"/>
</dbReference>
<feature type="transmembrane region" description="Helical" evidence="7">
    <location>
        <begin position="32"/>
        <end position="53"/>
    </location>
</feature>
<dbReference type="EMBL" id="JAUHLI010000005">
    <property type="protein sequence ID" value="MEE2001089.1"/>
    <property type="molecule type" value="Genomic_DNA"/>
</dbReference>
<dbReference type="RefSeq" id="WP_330128211.1">
    <property type="nucleotide sequence ID" value="NZ_JAUHLI010000005.1"/>
</dbReference>
<name>A0ABU7J3K0_9GAMM</name>
<evidence type="ECO:0000256" key="4">
    <source>
        <dbReference type="ARBA" id="ARBA00022692"/>
    </source>
</evidence>
<keyword evidence="3" id="KW-1003">Cell membrane</keyword>
<dbReference type="Gene3D" id="1.10.287.3510">
    <property type="match status" value="1"/>
</dbReference>
<reference evidence="8 9" key="1">
    <citation type="submission" date="2023-07" db="EMBL/GenBank/DDBJ databases">
        <title>Alkalimonas sp., MEB108 novel, alkaliphilic bacterium isolated from Lonar Lake, India.</title>
        <authorList>
            <person name="Joshi A."/>
            <person name="Thite S."/>
        </authorList>
    </citation>
    <scope>NUCLEOTIDE SEQUENCE [LARGE SCALE GENOMIC DNA]</scope>
    <source>
        <strain evidence="8 9">MEB108</strain>
    </source>
</reference>
<dbReference type="PANTHER" id="PTHR34583">
    <property type="entry name" value="ANTIPORTER SUBUNIT MNHC2-RELATED"/>
    <property type="match status" value="1"/>
</dbReference>
<keyword evidence="6 7" id="KW-0472">Membrane</keyword>
<protein>
    <submittedName>
        <fullName evidence="8">NADH-quinone oxidoreductase subunit K</fullName>
        <ecNumber evidence="8">1.6.5.9</ecNumber>
    </submittedName>
</protein>
<feature type="transmembrane region" description="Helical" evidence="7">
    <location>
        <begin position="6"/>
        <end position="25"/>
    </location>
</feature>
<dbReference type="EC" id="1.6.5.9" evidence="8"/>
<dbReference type="GO" id="GO:0050136">
    <property type="term" value="F:NADH dehydrogenase (quinone) (non-electrogenic) activity"/>
    <property type="evidence" value="ECO:0007669"/>
    <property type="project" value="UniProtKB-EC"/>
</dbReference>
<keyword evidence="4 7" id="KW-0812">Transmembrane</keyword>
<evidence type="ECO:0000256" key="6">
    <source>
        <dbReference type="ARBA" id="ARBA00023136"/>
    </source>
</evidence>
<evidence type="ECO:0000256" key="7">
    <source>
        <dbReference type="SAM" id="Phobius"/>
    </source>
</evidence>
<comment type="subcellular location">
    <subcellularLocation>
        <location evidence="1">Cell membrane</location>
        <topology evidence="1">Multi-pass membrane protein</topology>
    </subcellularLocation>
</comment>
<keyword evidence="5 7" id="KW-1133">Transmembrane helix</keyword>
<gene>
    <name evidence="8" type="ORF">QWY20_06450</name>
</gene>
<comment type="caution">
    <text evidence="8">The sequence shown here is derived from an EMBL/GenBank/DDBJ whole genome shotgun (WGS) entry which is preliminary data.</text>
</comment>
<accession>A0ABU7J3K0</accession>
<proteinExistence type="inferred from homology"/>
<sequence>MSLVHWYLLIAAALWGIGCYGLILGPELIRRVIALNLMGAAVFLVMVTLAARTEPADGVLHALVLTGLVVAVSATAFALALVARTLSESA</sequence>
<evidence type="ECO:0000256" key="5">
    <source>
        <dbReference type="ARBA" id="ARBA00022989"/>
    </source>
</evidence>
<evidence type="ECO:0000313" key="8">
    <source>
        <dbReference type="EMBL" id="MEE2001089.1"/>
    </source>
</evidence>